<organism evidence="3 4">
    <name type="scientific">Vitrella brassicaformis (strain CCMP3155)</name>
    <dbReference type="NCBI Taxonomy" id="1169540"/>
    <lineage>
        <taxon>Eukaryota</taxon>
        <taxon>Sar</taxon>
        <taxon>Alveolata</taxon>
        <taxon>Colpodellida</taxon>
        <taxon>Vitrellaceae</taxon>
        <taxon>Vitrella</taxon>
    </lineage>
</organism>
<dbReference type="InterPro" id="IPR036779">
    <property type="entry name" value="LysM_dom_sf"/>
</dbReference>
<dbReference type="VEuPathDB" id="CryptoDB:Vbra_16816"/>
<accession>A0A0G4G2W6</accession>
<dbReference type="SUPFAM" id="SSF54106">
    <property type="entry name" value="LysM domain"/>
    <property type="match status" value="1"/>
</dbReference>
<dbReference type="PANTHER" id="PTHR20932:SF8">
    <property type="entry name" value="LD22649P"/>
    <property type="match status" value="1"/>
</dbReference>
<feature type="domain" description="LysM" evidence="2">
    <location>
        <begin position="35"/>
        <end position="78"/>
    </location>
</feature>
<evidence type="ECO:0000313" key="3">
    <source>
        <dbReference type="EMBL" id="CEM22543.1"/>
    </source>
</evidence>
<dbReference type="Pfam" id="PF01476">
    <property type="entry name" value="LysM"/>
    <property type="match status" value="1"/>
</dbReference>
<dbReference type="SMART" id="SM00257">
    <property type="entry name" value="LysM"/>
    <property type="match status" value="1"/>
</dbReference>
<dbReference type="InParanoid" id="A0A0G4G2W6"/>
<dbReference type="PhylomeDB" id="A0A0G4G2W6"/>
<name>A0A0G4G2W6_VITBC</name>
<proteinExistence type="predicted"/>
<feature type="region of interest" description="Disordered" evidence="1">
    <location>
        <begin position="179"/>
        <end position="205"/>
    </location>
</feature>
<evidence type="ECO:0000259" key="2">
    <source>
        <dbReference type="PROSITE" id="PS51782"/>
    </source>
</evidence>
<keyword evidence="4" id="KW-1185">Reference proteome</keyword>
<gene>
    <name evidence="3" type="ORF">Vbra_16816</name>
</gene>
<dbReference type="EMBL" id="CDMY01000553">
    <property type="protein sequence ID" value="CEM22543.1"/>
    <property type="molecule type" value="Genomic_DNA"/>
</dbReference>
<dbReference type="CDD" id="cd00118">
    <property type="entry name" value="LysM"/>
    <property type="match status" value="1"/>
</dbReference>
<evidence type="ECO:0000256" key="1">
    <source>
        <dbReference type="SAM" id="MobiDB-lite"/>
    </source>
</evidence>
<evidence type="ECO:0000313" key="4">
    <source>
        <dbReference type="Proteomes" id="UP000041254"/>
    </source>
</evidence>
<dbReference type="InterPro" id="IPR045030">
    <property type="entry name" value="LYSM1-4"/>
</dbReference>
<dbReference type="Gene3D" id="3.10.350.10">
    <property type="entry name" value="LysM domain"/>
    <property type="match status" value="1"/>
</dbReference>
<reference evidence="3 4" key="1">
    <citation type="submission" date="2014-11" db="EMBL/GenBank/DDBJ databases">
        <authorList>
            <person name="Zhu J."/>
            <person name="Qi W."/>
            <person name="Song R."/>
        </authorList>
    </citation>
    <scope>NUCLEOTIDE SEQUENCE [LARGE SCALE GENOMIC DNA]</scope>
</reference>
<dbReference type="PANTHER" id="PTHR20932">
    <property type="entry name" value="LYSM AND PUTATIVE PEPTIDOGLYCAN-BINDING DOMAIN-CONTAINING PROTEIN"/>
    <property type="match status" value="1"/>
</dbReference>
<dbReference type="PROSITE" id="PS51782">
    <property type="entry name" value="LYSM"/>
    <property type="match status" value="1"/>
</dbReference>
<dbReference type="InterPro" id="IPR018392">
    <property type="entry name" value="LysM"/>
</dbReference>
<dbReference type="AlphaFoldDB" id="A0A0G4G2W6"/>
<sequence>MSVYPALDEDQVPLRDTDATTVPVAAQDAVSDRFIKHKVTGADTLVNLAIRYSVSVVDIKRFNNLLSDQIWFKSEILIPREELPDNFIEMDKRLIDAAELANKVAALVKASGCDEEMARDHLANTNFDFEKAMIECTHVQSLADYFSISTKEAASYLALNDYDYVKAKKALEDDLQWERDEKRSGRAAASHGVQQPGSAVLKKNA</sequence>
<dbReference type="Proteomes" id="UP000041254">
    <property type="component" value="Unassembled WGS sequence"/>
</dbReference>
<protein>
    <recommendedName>
        <fullName evidence="2">LysM domain-containing protein</fullName>
    </recommendedName>
</protein>
<dbReference type="OrthoDB" id="354833at2759"/>